<proteinExistence type="predicted"/>
<gene>
    <name evidence="2" type="ORF">CPELLU_LOCUS17253</name>
</gene>
<keyword evidence="1" id="KW-0175">Coiled coil</keyword>
<reference evidence="2" key="1">
    <citation type="submission" date="2021-06" db="EMBL/GenBank/DDBJ databases">
        <authorList>
            <person name="Kallberg Y."/>
            <person name="Tangrot J."/>
            <person name="Rosling A."/>
        </authorList>
    </citation>
    <scope>NUCLEOTIDE SEQUENCE</scope>
    <source>
        <strain evidence="2">FL966</strain>
    </source>
</reference>
<evidence type="ECO:0000256" key="1">
    <source>
        <dbReference type="SAM" id="Coils"/>
    </source>
</evidence>
<comment type="caution">
    <text evidence="2">The sequence shown here is derived from an EMBL/GenBank/DDBJ whole genome shotgun (WGS) entry which is preliminary data.</text>
</comment>
<accession>A0A9N9P952</accession>
<feature type="coiled-coil region" evidence="1">
    <location>
        <begin position="48"/>
        <end position="75"/>
    </location>
</feature>
<sequence>PIQYTSFMPTSVISNEISSPISILSTFSSSIIESEKLHYNATAQKNSLAKQEFQINETKQEIEVEKKKRQKLKKHAAAQAKSQAKKREALETRGEVIRYDSPGCPSFLLLNSDLPEQMHSCIEFGTAAKKRNEMPEHIDEHYCLQMVKNAKQFASAFASHSVIILQDDKAKVLLGILAVGRTFKTMQYSHEPVVIPGSKQKLIPSVYLTIDPEGSNNSLLDIIAIMENPVLNNMLKLENEFNPILVLLVDELNLDYLTVRTHASGQSAYNSVECSMSTLLGKLADYIHDKEVIVEYIDEQIDNFNKYSLDIRKCNDVNCCSTWRVEEAAALLAKNNRFLPPSIKGRDTTDDYISSSFSNEVEMLDIFIPYFSDSE</sequence>
<organism evidence="2 3">
    <name type="scientific">Cetraspora pellucida</name>
    <dbReference type="NCBI Taxonomy" id="1433469"/>
    <lineage>
        <taxon>Eukaryota</taxon>
        <taxon>Fungi</taxon>
        <taxon>Fungi incertae sedis</taxon>
        <taxon>Mucoromycota</taxon>
        <taxon>Glomeromycotina</taxon>
        <taxon>Glomeromycetes</taxon>
        <taxon>Diversisporales</taxon>
        <taxon>Gigasporaceae</taxon>
        <taxon>Cetraspora</taxon>
    </lineage>
</organism>
<feature type="non-terminal residue" evidence="2">
    <location>
        <position position="375"/>
    </location>
</feature>
<dbReference type="OrthoDB" id="2426671at2759"/>
<name>A0A9N9P952_9GLOM</name>
<dbReference type="AlphaFoldDB" id="A0A9N9P952"/>
<evidence type="ECO:0000313" key="3">
    <source>
        <dbReference type="Proteomes" id="UP000789759"/>
    </source>
</evidence>
<dbReference type="EMBL" id="CAJVQA010028433">
    <property type="protein sequence ID" value="CAG8794626.1"/>
    <property type="molecule type" value="Genomic_DNA"/>
</dbReference>
<evidence type="ECO:0000313" key="2">
    <source>
        <dbReference type="EMBL" id="CAG8794626.1"/>
    </source>
</evidence>
<keyword evidence="3" id="KW-1185">Reference proteome</keyword>
<protein>
    <submittedName>
        <fullName evidence="2">7809_t:CDS:1</fullName>
    </submittedName>
</protein>
<dbReference type="Proteomes" id="UP000789759">
    <property type="component" value="Unassembled WGS sequence"/>
</dbReference>